<feature type="region of interest" description="Disordered" evidence="1">
    <location>
        <begin position="40"/>
        <end position="161"/>
    </location>
</feature>
<dbReference type="EMBL" id="BT081386">
    <property type="protein sequence ID" value="ACO51517.1"/>
    <property type="molecule type" value="mRNA"/>
</dbReference>
<feature type="compositionally biased region" description="Basic and acidic residues" evidence="1">
    <location>
        <begin position="40"/>
        <end position="60"/>
    </location>
</feature>
<proteinExistence type="evidence at transcript level"/>
<dbReference type="Pfam" id="PF16012">
    <property type="entry name" value="DUF4780"/>
    <property type="match status" value="1"/>
</dbReference>
<protein>
    <submittedName>
        <fullName evidence="3">LP02459p</fullName>
    </submittedName>
</protein>
<gene>
    <name evidence="3" type="primary">CG7824-RA</name>
</gene>
<dbReference type="VEuPathDB" id="VectorBase:FBgn0039711"/>
<dbReference type="Bgee" id="FBgn0039711">
    <property type="expression patterns" value="Expressed in ovary and 21 other cell types or tissues"/>
</dbReference>
<accession>C1C3F7</accession>
<sequence length="361" mass="41035">RNQDAIIDKMSSIWTKRKDSFCNNENIRAQKFEDVIVIDDNDRGDSLRSVKSEPPEEKPRLSPQDANQKRAVKEEKEMSRRARARAKKIRNTEARAAKSVVTRGAGKKARKRKKQNKAALKKASELEPKKAKGSKEASAHKKAKGPKNTSPPMAAKPNLAKSDNLTMALVDELHEDGRLLNERWQEVEAQLAYMVTDRVMAMPGGPVPSFDSSDVVRGHRVIRCEDGFSKVFLSDCVAAISNSWHDMRIKLVHVSDVPFAPQARIWLPTGQTDHNRIMICLRAQNLNVDMSDWSILRAEEVMEISQSFLLLINRRCIPQLDAVDYKLRYGIRMAQIQLILSEADDLPSEFDNYHPFCHFPH</sequence>
<dbReference type="InterPro" id="IPR031961">
    <property type="entry name" value="DUF4780"/>
</dbReference>
<feature type="compositionally biased region" description="Basic and acidic residues" evidence="1">
    <location>
        <begin position="122"/>
        <end position="139"/>
    </location>
</feature>
<dbReference type="AlphaFoldDB" id="C1C3F7"/>
<name>C1C3F7_DROME</name>
<feature type="domain" description="DUF4780" evidence="2">
    <location>
        <begin position="162"/>
        <end position="332"/>
    </location>
</feature>
<dbReference type="ExpressionAtlas" id="C1C3F7">
    <property type="expression patterns" value="baseline and differential"/>
</dbReference>
<evidence type="ECO:0000259" key="2">
    <source>
        <dbReference type="Pfam" id="PF16012"/>
    </source>
</evidence>
<feature type="non-terminal residue" evidence="3">
    <location>
        <position position="1"/>
    </location>
</feature>
<feature type="compositionally biased region" description="Basic residues" evidence="1">
    <location>
        <begin position="105"/>
        <end position="120"/>
    </location>
</feature>
<feature type="compositionally biased region" description="Basic and acidic residues" evidence="1">
    <location>
        <begin position="67"/>
        <end position="80"/>
    </location>
</feature>
<organism evidence="3">
    <name type="scientific">Drosophila melanogaster</name>
    <name type="common">Fruit fly</name>
    <dbReference type="NCBI Taxonomy" id="7227"/>
    <lineage>
        <taxon>Eukaryota</taxon>
        <taxon>Metazoa</taxon>
        <taxon>Ecdysozoa</taxon>
        <taxon>Arthropoda</taxon>
        <taxon>Hexapoda</taxon>
        <taxon>Insecta</taxon>
        <taxon>Pterygota</taxon>
        <taxon>Neoptera</taxon>
        <taxon>Endopterygota</taxon>
        <taxon>Diptera</taxon>
        <taxon>Brachycera</taxon>
        <taxon>Muscomorpha</taxon>
        <taxon>Ephydroidea</taxon>
        <taxon>Drosophilidae</taxon>
        <taxon>Drosophila</taxon>
        <taxon>Sophophora</taxon>
    </lineage>
</organism>
<dbReference type="OrthoDB" id="7862339at2759"/>
<reference evidence="3" key="1">
    <citation type="submission" date="2009-04" db="EMBL/GenBank/DDBJ databases">
        <authorList>
            <person name="Carlson J."/>
            <person name="Booth B."/>
            <person name="Frise E."/>
            <person name="Park S."/>
            <person name="Wan K."/>
            <person name="Yu C."/>
            <person name="Celniker S."/>
        </authorList>
    </citation>
    <scope>NUCLEOTIDE SEQUENCE</scope>
    <source>
        <strain evidence="3">Berkeley</strain>
    </source>
</reference>
<evidence type="ECO:0000313" key="3">
    <source>
        <dbReference type="EMBL" id="ACO51517.1"/>
    </source>
</evidence>
<evidence type="ECO:0000256" key="1">
    <source>
        <dbReference type="SAM" id="MobiDB-lite"/>
    </source>
</evidence>